<dbReference type="Proteomes" id="UP000801492">
    <property type="component" value="Unassembled WGS sequence"/>
</dbReference>
<proteinExistence type="predicted"/>
<dbReference type="EMBL" id="VTPC01088696">
    <property type="protein sequence ID" value="KAF2886088.1"/>
    <property type="molecule type" value="Genomic_DNA"/>
</dbReference>
<dbReference type="OrthoDB" id="6745144at2759"/>
<name>A0A8K0CEY0_IGNLU</name>
<dbReference type="Pfam" id="PF14223">
    <property type="entry name" value="Retrotran_gag_2"/>
    <property type="match status" value="1"/>
</dbReference>
<gene>
    <name evidence="1" type="ORF">ILUMI_20086</name>
</gene>
<evidence type="ECO:0000313" key="2">
    <source>
        <dbReference type="Proteomes" id="UP000801492"/>
    </source>
</evidence>
<keyword evidence="2" id="KW-1185">Reference proteome</keyword>
<dbReference type="AlphaFoldDB" id="A0A8K0CEY0"/>
<protein>
    <submittedName>
        <fullName evidence="1">Uncharacterized protein</fullName>
    </submittedName>
</protein>
<sequence length="144" mass="16417">MVIFLYDRLPKHKTMHFSDKWVLGKVASGCLWCVLEVTKTELPSEAAQKVIFKQNDVKARNIIMQCLADNMLKVVTLKKTAKEMIEALSGTYTKKGMQVQLQRKLRGLKCMEDTPLHAFLTNFERVVCELKAAGEKIENNEVIS</sequence>
<comment type="caution">
    <text evidence="1">The sequence shown here is derived from an EMBL/GenBank/DDBJ whole genome shotgun (WGS) entry which is preliminary data.</text>
</comment>
<reference evidence="1" key="1">
    <citation type="submission" date="2019-08" db="EMBL/GenBank/DDBJ databases">
        <title>The genome of the North American firefly Photinus pyralis.</title>
        <authorList>
            <consortium name="Photinus pyralis genome working group"/>
            <person name="Fallon T.R."/>
            <person name="Sander Lower S.E."/>
            <person name="Weng J.-K."/>
        </authorList>
    </citation>
    <scope>NUCLEOTIDE SEQUENCE</scope>
    <source>
        <strain evidence="1">TRF0915ILg1</strain>
        <tissue evidence="1">Whole body</tissue>
    </source>
</reference>
<evidence type="ECO:0000313" key="1">
    <source>
        <dbReference type="EMBL" id="KAF2886088.1"/>
    </source>
</evidence>
<organism evidence="1 2">
    <name type="scientific">Ignelater luminosus</name>
    <name type="common">Cucubano</name>
    <name type="synonym">Pyrophorus luminosus</name>
    <dbReference type="NCBI Taxonomy" id="2038154"/>
    <lineage>
        <taxon>Eukaryota</taxon>
        <taxon>Metazoa</taxon>
        <taxon>Ecdysozoa</taxon>
        <taxon>Arthropoda</taxon>
        <taxon>Hexapoda</taxon>
        <taxon>Insecta</taxon>
        <taxon>Pterygota</taxon>
        <taxon>Neoptera</taxon>
        <taxon>Endopterygota</taxon>
        <taxon>Coleoptera</taxon>
        <taxon>Polyphaga</taxon>
        <taxon>Elateriformia</taxon>
        <taxon>Elateroidea</taxon>
        <taxon>Elateridae</taxon>
        <taxon>Agrypninae</taxon>
        <taxon>Pyrophorini</taxon>
        <taxon>Ignelater</taxon>
    </lineage>
</organism>
<accession>A0A8K0CEY0</accession>